<dbReference type="AlphaFoldDB" id="A0A0A9H4H8"/>
<accession>A0A0A9H4H8</accession>
<evidence type="ECO:0000313" key="1">
    <source>
        <dbReference type="EMBL" id="JAE27808.1"/>
    </source>
</evidence>
<reference evidence="1" key="2">
    <citation type="journal article" date="2015" name="Data Brief">
        <title>Shoot transcriptome of the giant reed, Arundo donax.</title>
        <authorList>
            <person name="Barrero R.A."/>
            <person name="Guerrero F.D."/>
            <person name="Moolhuijzen P."/>
            <person name="Goolsby J.A."/>
            <person name="Tidwell J."/>
            <person name="Bellgard S.E."/>
            <person name="Bellgard M.I."/>
        </authorList>
    </citation>
    <scope>NUCLEOTIDE SEQUENCE</scope>
    <source>
        <tissue evidence="1">Shoot tissue taken approximately 20 cm above the soil surface</tissue>
    </source>
</reference>
<protein>
    <submittedName>
        <fullName evidence="1">Uncharacterized protein</fullName>
    </submittedName>
</protein>
<organism evidence="1">
    <name type="scientific">Arundo donax</name>
    <name type="common">Giant reed</name>
    <name type="synonym">Donax arundinaceus</name>
    <dbReference type="NCBI Taxonomy" id="35708"/>
    <lineage>
        <taxon>Eukaryota</taxon>
        <taxon>Viridiplantae</taxon>
        <taxon>Streptophyta</taxon>
        <taxon>Embryophyta</taxon>
        <taxon>Tracheophyta</taxon>
        <taxon>Spermatophyta</taxon>
        <taxon>Magnoliopsida</taxon>
        <taxon>Liliopsida</taxon>
        <taxon>Poales</taxon>
        <taxon>Poaceae</taxon>
        <taxon>PACMAD clade</taxon>
        <taxon>Arundinoideae</taxon>
        <taxon>Arundineae</taxon>
        <taxon>Arundo</taxon>
    </lineage>
</organism>
<sequence>MTCDRATKKMIGTPTNISNYEVTLSLI</sequence>
<dbReference type="EMBL" id="GBRH01170088">
    <property type="protein sequence ID" value="JAE27808.1"/>
    <property type="molecule type" value="Transcribed_RNA"/>
</dbReference>
<reference evidence="1" key="1">
    <citation type="submission" date="2014-09" db="EMBL/GenBank/DDBJ databases">
        <authorList>
            <person name="Magalhaes I.L.F."/>
            <person name="Oliveira U."/>
            <person name="Santos F.R."/>
            <person name="Vidigal T.H.D.A."/>
            <person name="Brescovit A.D."/>
            <person name="Santos A.J."/>
        </authorList>
    </citation>
    <scope>NUCLEOTIDE SEQUENCE</scope>
    <source>
        <tissue evidence="1">Shoot tissue taken approximately 20 cm above the soil surface</tissue>
    </source>
</reference>
<proteinExistence type="predicted"/>
<name>A0A0A9H4H8_ARUDO</name>